<protein>
    <submittedName>
        <fullName evidence="1">Phosphodiesterase</fullName>
    </submittedName>
</protein>
<reference evidence="1 2" key="1">
    <citation type="submission" date="2018-05" db="EMBL/GenBank/DDBJ databases">
        <title>Isolation and genomic analyses of lactose-positive bacteria from faecal samples of preterm neonates.</title>
        <authorList>
            <person name="Chen Y."/>
            <person name="Brook T.C."/>
            <person name="O'Neill I."/>
            <person name="Soe C.Z."/>
            <person name="Hall L.J."/>
            <person name="Hoyles L."/>
        </authorList>
    </citation>
    <scope>NUCLEOTIDE SEQUENCE [LARGE SCALE GENOMIC DNA]</scope>
    <source>
        <strain evidence="1 2">P080C CL</strain>
    </source>
</reference>
<evidence type="ECO:0000313" key="1">
    <source>
        <dbReference type="EMBL" id="THE39645.1"/>
    </source>
</evidence>
<accession>A0ABY2PY53</accession>
<gene>
    <name evidence="1" type="ORF">DJ535_09265</name>
</gene>
<proteinExistence type="predicted"/>
<dbReference type="EMBL" id="QFVP01000004">
    <property type="protein sequence ID" value="THE39645.1"/>
    <property type="molecule type" value="Genomic_DNA"/>
</dbReference>
<evidence type="ECO:0000313" key="2">
    <source>
        <dbReference type="Proteomes" id="UP000306790"/>
    </source>
</evidence>
<name>A0ABY2PY53_9ENTR</name>
<dbReference type="InterPro" id="IPR017946">
    <property type="entry name" value="PLC-like_Pdiesterase_TIM-brl"/>
</dbReference>
<keyword evidence="2" id="KW-1185">Reference proteome</keyword>
<dbReference type="SUPFAM" id="SSF51695">
    <property type="entry name" value="PLC-like phosphodiesterases"/>
    <property type="match status" value="1"/>
</dbReference>
<sequence length="210" mass="23889">MQILAHRGAWLTSTEKNSRGALVYALKSGWGIETDIRDLDGELVISHDMPRRGVLPLETLFKDYVNNSCSGTLALNMKADGLANELKFLLARYQITRYFCFDMSVPDSMDYFSANMITAARLSEYEPEGELSQRASVLWVDGFSSNKVEIVLIKRWLASGKSVSFVSPELHQRDHEYFWQSLRSLPEELLSHPNMMLCTDFPEQAEALLK</sequence>
<dbReference type="Proteomes" id="UP000306790">
    <property type="component" value="Unassembled WGS sequence"/>
</dbReference>
<dbReference type="RefSeq" id="WP_048221020.1">
    <property type="nucleotide sequence ID" value="NZ_QFVP01000004.1"/>
</dbReference>
<organism evidence="1 2">
    <name type="scientific">Citrobacter murliniae</name>
    <dbReference type="NCBI Taxonomy" id="67829"/>
    <lineage>
        <taxon>Bacteria</taxon>
        <taxon>Pseudomonadati</taxon>
        <taxon>Pseudomonadota</taxon>
        <taxon>Gammaproteobacteria</taxon>
        <taxon>Enterobacterales</taxon>
        <taxon>Enterobacteriaceae</taxon>
        <taxon>Citrobacter</taxon>
        <taxon>Citrobacter freundii complex</taxon>
    </lineage>
</organism>
<comment type="caution">
    <text evidence="1">The sequence shown here is derived from an EMBL/GenBank/DDBJ whole genome shotgun (WGS) entry which is preliminary data.</text>
</comment>